<keyword evidence="1" id="KW-0472">Membrane</keyword>
<name>A0AAD5N8J1_PARTN</name>
<dbReference type="Proteomes" id="UP001196413">
    <property type="component" value="Unassembled WGS sequence"/>
</dbReference>
<organism evidence="2 3">
    <name type="scientific">Parelaphostrongylus tenuis</name>
    <name type="common">Meningeal worm</name>
    <dbReference type="NCBI Taxonomy" id="148309"/>
    <lineage>
        <taxon>Eukaryota</taxon>
        <taxon>Metazoa</taxon>
        <taxon>Ecdysozoa</taxon>
        <taxon>Nematoda</taxon>
        <taxon>Chromadorea</taxon>
        <taxon>Rhabditida</taxon>
        <taxon>Rhabditina</taxon>
        <taxon>Rhabditomorpha</taxon>
        <taxon>Strongyloidea</taxon>
        <taxon>Metastrongylidae</taxon>
        <taxon>Parelaphostrongylus</taxon>
    </lineage>
</organism>
<accession>A0AAD5N8J1</accession>
<keyword evidence="1" id="KW-0812">Transmembrane</keyword>
<dbReference type="PANTHER" id="PTHR46955:SF3">
    <property type="entry name" value="G_PROTEIN_RECEP_F1_2 DOMAIN-CONTAINING PROTEIN"/>
    <property type="match status" value="1"/>
</dbReference>
<sequence length="173" mass="18552">MFCNLSAHSYATFCLLFGSLLGVMDIIMELSLSKFSSVPGCVALGCFLSSSFRHYWGISNLLMGVTVIILTALLLFKLREIKQKPQPASVPGSKGRISKQANRNFATTGITIPVGPFYLAALLCAGACNNILHVAVNKDMQTLVANCISSKGPTLTSPAKSTKITSIRFLTQC</sequence>
<dbReference type="InterPro" id="IPR019420">
    <property type="entry name" value="7TM_GPCR_serpentine_rcpt_Srbc"/>
</dbReference>
<comment type="caution">
    <text evidence="2">The sequence shown here is derived from an EMBL/GenBank/DDBJ whole genome shotgun (WGS) entry which is preliminary data.</text>
</comment>
<dbReference type="AlphaFoldDB" id="A0AAD5N8J1"/>
<evidence type="ECO:0000256" key="1">
    <source>
        <dbReference type="SAM" id="Phobius"/>
    </source>
</evidence>
<dbReference type="Pfam" id="PF10316">
    <property type="entry name" value="7TM_GPCR_Srbc"/>
    <property type="match status" value="1"/>
</dbReference>
<feature type="transmembrane region" description="Helical" evidence="1">
    <location>
        <begin position="58"/>
        <end position="76"/>
    </location>
</feature>
<reference evidence="2" key="1">
    <citation type="submission" date="2021-06" db="EMBL/GenBank/DDBJ databases">
        <title>Parelaphostrongylus tenuis whole genome reference sequence.</title>
        <authorList>
            <person name="Garwood T.J."/>
            <person name="Larsen P.A."/>
            <person name="Fountain-Jones N.M."/>
            <person name="Garbe J.R."/>
            <person name="Macchietto M.G."/>
            <person name="Kania S.A."/>
            <person name="Gerhold R.W."/>
            <person name="Richards J.E."/>
            <person name="Wolf T.M."/>
        </authorList>
    </citation>
    <scope>NUCLEOTIDE SEQUENCE</scope>
    <source>
        <strain evidence="2">MNPRO001-30</strain>
        <tissue evidence="2">Meninges</tissue>
    </source>
</reference>
<dbReference type="EMBL" id="JAHQIW010005020">
    <property type="protein sequence ID" value="KAJ1364642.1"/>
    <property type="molecule type" value="Genomic_DNA"/>
</dbReference>
<feature type="transmembrane region" description="Helical" evidence="1">
    <location>
        <begin position="6"/>
        <end position="28"/>
    </location>
</feature>
<evidence type="ECO:0000313" key="3">
    <source>
        <dbReference type="Proteomes" id="UP001196413"/>
    </source>
</evidence>
<dbReference type="PANTHER" id="PTHR46955">
    <property type="entry name" value="PROTEIN CBG01349-RELATED"/>
    <property type="match status" value="1"/>
</dbReference>
<gene>
    <name evidence="2" type="ORF">KIN20_024771</name>
</gene>
<proteinExistence type="predicted"/>
<dbReference type="InterPro" id="IPR052322">
    <property type="entry name" value="Mito_rRNA_Mtase_NSUN4"/>
</dbReference>
<evidence type="ECO:0000313" key="2">
    <source>
        <dbReference type="EMBL" id="KAJ1364642.1"/>
    </source>
</evidence>
<keyword evidence="1" id="KW-1133">Transmembrane helix</keyword>
<keyword evidence="3" id="KW-1185">Reference proteome</keyword>
<protein>
    <submittedName>
        <fullName evidence="2">Uncharacterized protein</fullName>
    </submittedName>
</protein>